<dbReference type="Gene3D" id="3.40.190.10">
    <property type="entry name" value="Periplasmic binding protein-like II"/>
    <property type="match status" value="1"/>
</dbReference>
<dbReference type="PANTHER" id="PTHR30290:SF82">
    <property type="entry name" value="ABC-TYPE DIPEPTIDE_OLIGOPEPTIDE TRANSPORT SYSTEM, PERIPLASMIC COMPONENT"/>
    <property type="match status" value="1"/>
</dbReference>
<proteinExistence type="predicted"/>
<dbReference type="Proteomes" id="UP000655208">
    <property type="component" value="Unassembled WGS sequence"/>
</dbReference>
<dbReference type="Gene3D" id="3.10.105.10">
    <property type="entry name" value="Dipeptide-binding Protein, Domain 3"/>
    <property type="match status" value="1"/>
</dbReference>
<dbReference type="PANTHER" id="PTHR30290">
    <property type="entry name" value="PERIPLASMIC BINDING COMPONENT OF ABC TRANSPORTER"/>
    <property type="match status" value="1"/>
</dbReference>
<protein>
    <submittedName>
        <fullName evidence="3">Peptide ABC transporter substrate-binding protein</fullName>
    </submittedName>
</protein>
<dbReference type="PIRSF" id="PIRSF002741">
    <property type="entry name" value="MppA"/>
    <property type="match status" value="1"/>
</dbReference>
<reference evidence="3" key="1">
    <citation type="journal article" date="2014" name="Int. J. Syst. Evol. Microbiol.">
        <title>Complete genome sequence of Corynebacterium casei LMG S-19264T (=DSM 44701T), isolated from a smear-ripened cheese.</title>
        <authorList>
            <consortium name="US DOE Joint Genome Institute (JGI-PGF)"/>
            <person name="Walter F."/>
            <person name="Albersmeier A."/>
            <person name="Kalinowski J."/>
            <person name="Ruckert C."/>
        </authorList>
    </citation>
    <scope>NUCLEOTIDE SEQUENCE</scope>
    <source>
        <strain evidence="3">CGMCC 4.7308</strain>
    </source>
</reference>
<dbReference type="GO" id="GO:0015833">
    <property type="term" value="P:peptide transport"/>
    <property type="evidence" value="ECO:0007669"/>
    <property type="project" value="TreeGrafter"/>
</dbReference>
<keyword evidence="4" id="KW-1185">Reference proteome</keyword>
<dbReference type="SUPFAM" id="SSF53850">
    <property type="entry name" value="Periplasmic binding protein-like II"/>
    <property type="match status" value="1"/>
</dbReference>
<dbReference type="Gene3D" id="3.90.76.10">
    <property type="entry name" value="Dipeptide-binding Protein, Domain 1"/>
    <property type="match status" value="1"/>
</dbReference>
<evidence type="ECO:0000256" key="1">
    <source>
        <dbReference type="SAM" id="MobiDB-lite"/>
    </source>
</evidence>
<gene>
    <name evidence="3" type="ORF">GCM10011594_12860</name>
</gene>
<feature type="compositionally biased region" description="Low complexity" evidence="1">
    <location>
        <begin position="23"/>
        <end position="37"/>
    </location>
</feature>
<comment type="caution">
    <text evidence="3">The sequence shown here is derived from an EMBL/GenBank/DDBJ whole genome shotgun (WGS) entry which is preliminary data.</text>
</comment>
<dbReference type="InterPro" id="IPR000914">
    <property type="entry name" value="SBP_5_dom"/>
</dbReference>
<dbReference type="Pfam" id="PF00496">
    <property type="entry name" value="SBP_bac_5"/>
    <property type="match status" value="1"/>
</dbReference>
<dbReference type="GO" id="GO:0043190">
    <property type="term" value="C:ATP-binding cassette (ABC) transporter complex"/>
    <property type="evidence" value="ECO:0007669"/>
    <property type="project" value="InterPro"/>
</dbReference>
<feature type="domain" description="Solute-binding protein family 5" evidence="2">
    <location>
        <begin position="94"/>
        <end position="460"/>
    </location>
</feature>
<dbReference type="GO" id="GO:1904680">
    <property type="term" value="F:peptide transmembrane transporter activity"/>
    <property type="evidence" value="ECO:0007669"/>
    <property type="project" value="TreeGrafter"/>
</dbReference>
<dbReference type="AlphaFoldDB" id="A0A917STP4"/>
<organism evidence="3 4">
    <name type="scientific">Nakamurella endophytica</name>
    <dbReference type="NCBI Taxonomy" id="1748367"/>
    <lineage>
        <taxon>Bacteria</taxon>
        <taxon>Bacillati</taxon>
        <taxon>Actinomycetota</taxon>
        <taxon>Actinomycetes</taxon>
        <taxon>Nakamurellales</taxon>
        <taxon>Nakamurellaceae</taxon>
        <taxon>Nakamurella</taxon>
    </lineage>
</organism>
<sequence>MVAVVGIAGVLLSGCSSSSKGENTTATGGNGSAATSGSSGGGSSTLTMVVQPSGPLTRNFNPFNPNNAGMIQGTQAFVYEPLVQFNLAKTGQEYPWLAKSYDWSSDGKTLTLHLQSGVTWSDGKPFSASDVAFTFNLLRKFPALNTSGIKAVSATAKDPTTAVLTFDHASFVDFYYIASVGIVPEHIWSGIADPSTFADPNPVGTGPYLLTSFNQQGWEMTKNPHYWQAGKPTISNIRVPIFNSAPSATLALGQGTVDWAGLFVNNIDTVFAAKDKQHNTYWQPGYSTVTIIPNLEQGKPLADVAVRQAVSAALDRTQISKAATQGQAPPAASATGLVLPAQETYLTDATKQYALTPDVAKAKSILDGAGYKMGGDGYYQTPAGGDLAFSLEQPSNYADFMTDAQVASQQLKAAGIKVTVSGVSVQKYTSDITNGTFDAAIHVGVSGTSPYYQYNYWLNSAFSAPAGKPAISNFSRWEDPATDKLLTQYASTNDPKVQATAIDGIAQVMATKLPVIPLLYGAAWAQMNTKKFTGYPTADNPYMLGWPVSPSSEYTVLQLKPAAG</sequence>
<dbReference type="CDD" id="cd08509">
    <property type="entry name" value="PBP2_TmCBP_oligosaccharides_like"/>
    <property type="match status" value="1"/>
</dbReference>
<dbReference type="GO" id="GO:0042597">
    <property type="term" value="C:periplasmic space"/>
    <property type="evidence" value="ECO:0007669"/>
    <property type="project" value="UniProtKB-ARBA"/>
</dbReference>
<evidence type="ECO:0000313" key="4">
    <source>
        <dbReference type="Proteomes" id="UP000655208"/>
    </source>
</evidence>
<feature type="region of interest" description="Disordered" evidence="1">
    <location>
        <begin position="17"/>
        <end position="46"/>
    </location>
</feature>
<evidence type="ECO:0000259" key="2">
    <source>
        <dbReference type="Pfam" id="PF00496"/>
    </source>
</evidence>
<dbReference type="InterPro" id="IPR030678">
    <property type="entry name" value="Peptide/Ni-bd"/>
</dbReference>
<evidence type="ECO:0000313" key="3">
    <source>
        <dbReference type="EMBL" id="GGL94467.1"/>
    </source>
</evidence>
<dbReference type="InterPro" id="IPR039424">
    <property type="entry name" value="SBP_5"/>
</dbReference>
<name>A0A917STP4_9ACTN</name>
<accession>A0A917STP4</accession>
<reference evidence="3" key="2">
    <citation type="submission" date="2020-09" db="EMBL/GenBank/DDBJ databases">
        <authorList>
            <person name="Sun Q."/>
            <person name="Zhou Y."/>
        </authorList>
    </citation>
    <scope>NUCLEOTIDE SEQUENCE</scope>
    <source>
        <strain evidence="3">CGMCC 4.7308</strain>
    </source>
</reference>
<dbReference type="EMBL" id="BMNA01000002">
    <property type="protein sequence ID" value="GGL94467.1"/>
    <property type="molecule type" value="Genomic_DNA"/>
</dbReference>
<dbReference type="RefSeq" id="WP_188940641.1">
    <property type="nucleotide sequence ID" value="NZ_BMNA01000002.1"/>
</dbReference>